<evidence type="ECO:0000256" key="1">
    <source>
        <dbReference type="SAM" id="MobiDB-lite"/>
    </source>
</evidence>
<protein>
    <submittedName>
        <fullName evidence="3">Uncharacterized protein</fullName>
    </submittedName>
</protein>
<keyword evidence="2" id="KW-1133">Transmembrane helix</keyword>
<feature type="non-terminal residue" evidence="3">
    <location>
        <position position="1"/>
    </location>
</feature>
<gene>
    <name evidence="3" type="ORF">ANANG_G00184920</name>
</gene>
<evidence type="ECO:0000256" key="2">
    <source>
        <dbReference type="SAM" id="Phobius"/>
    </source>
</evidence>
<sequence length="161" mass="18129">EPSGETWFLSENHRCQQGATLHPLLRLRTESWPLGPPWSAVPDLTFPPVPTGVMCSSTLKWLNWMIMHYEFEWTFSLQCVCLIISASAFVTGFKRGAGSRYARAHHSEFAVGMRVQVQVQVRTQDRSGPTPVQLETEPRSLLRPDALPDRQKGGRAPPSPF</sequence>
<feature type="region of interest" description="Disordered" evidence="1">
    <location>
        <begin position="123"/>
        <end position="161"/>
    </location>
</feature>
<reference evidence="3" key="1">
    <citation type="submission" date="2021-01" db="EMBL/GenBank/DDBJ databases">
        <title>A chromosome-scale assembly of European eel, Anguilla anguilla.</title>
        <authorList>
            <person name="Henkel C."/>
            <person name="Jong-Raadsen S.A."/>
            <person name="Dufour S."/>
            <person name="Weltzien F.-A."/>
            <person name="Palstra A.P."/>
            <person name="Pelster B."/>
            <person name="Spaink H.P."/>
            <person name="Van Den Thillart G.E."/>
            <person name="Jansen H."/>
            <person name="Zahm M."/>
            <person name="Klopp C."/>
            <person name="Cedric C."/>
            <person name="Louis A."/>
            <person name="Berthelot C."/>
            <person name="Parey E."/>
            <person name="Roest Crollius H."/>
            <person name="Montfort J."/>
            <person name="Robinson-Rechavi M."/>
            <person name="Bucao C."/>
            <person name="Bouchez O."/>
            <person name="Gislard M."/>
            <person name="Lluch J."/>
            <person name="Milhes M."/>
            <person name="Lampietro C."/>
            <person name="Lopez Roques C."/>
            <person name="Donnadieu C."/>
            <person name="Braasch I."/>
            <person name="Desvignes T."/>
            <person name="Postlethwait J."/>
            <person name="Bobe J."/>
            <person name="Guiguen Y."/>
            <person name="Dirks R."/>
        </authorList>
    </citation>
    <scope>NUCLEOTIDE SEQUENCE</scope>
    <source>
        <strain evidence="3">Tag_6206</strain>
        <tissue evidence="3">Liver</tissue>
    </source>
</reference>
<proteinExistence type="predicted"/>
<feature type="transmembrane region" description="Helical" evidence="2">
    <location>
        <begin position="73"/>
        <end position="93"/>
    </location>
</feature>
<feature type="compositionally biased region" description="Basic and acidic residues" evidence="1">
    <location>
        <begin position="136"/>
        <end position="152"/>
    </location>
</feature>
<dbReference type="EMBL" id="JAFIRN010000009">
    <property type="protein sequence ID" value="KAG5843101.1"/>
    <property type="molecule type" value="Genomic_DNA"/>
</dbReference>
<accession>A0A9D3RVD3</accession>
<keyword evidence="2" id="KW-0812">Transmembrane</keyword>
<evidence type="ECO:0000313" key="4">
    <source>
        <dbReference type="Proteomes" id="UP001044222"/>
    </source>
</evidence>
<comment type="caution">
    <text evidence="3">The sequence shown here is derived from an EMBL/GenBank/DDBJ whole genome shotgun (WGS) entry which is preliminary data.</text>
</comment>
<keyword evidence="2" id="KW-0472">Membrane</keyword>
<evidence type="ECO:0000313" key="3">
    <source>
        <dbReference type="EMBL" id="KAG5843101.1"/>
    </source>
</evidence>
<organism evidence="3 4">
    <name type="scientific">Anguilla anguilla</name>
    <name type="common">European freshwater eel</name>
    <name type="synonym">Muraena anguilla</name>
    <dbReference type="NCBI Taxonomy" id="7936"/>
    <lineage>
        <taxon>Eukaryota</taxon>
        <taxon>Metazoa</taxon>
        <taxon>Chordata</taxon>
        <taxon>Craniata</taxon>
        <taxon>Vertebrata</taxon>
        <taxon>Euteleostomi</taxon>
        <taxon>Actinopterygii</taxon>
        <taxon>Neopterygii</taxon>
        <taxon>Teleostei</taxon>
        <taxon>Anguilliformes</taxon>
        <taxon>Anguillidae</taxon>
        <taxon>Anguilla</taxon>
    </lineage>
</organism>
<dbReference type="Proteomes" id="UP001044222">
    <property type="component" value="Chromosome 9"/>
</dbReference>
<keyword evidence="4" id="KW-1185">Reference proteome</keyword>
<name>A0A9D3RVD3_ANGAN</name>
<dbReference type="AlphaFoldDB" id="A0A9D3RVD3"/>